<feature type="compositionally biased region" description="Basic and acidic residues" evidence="1">
    <location>
        <begin position="578"/>
        <end position="589"/>
    </location>
</feature>
<reference evidence="3 4" key="1">
    <citation type="submission" date="2020-08" db="EMBL/GenBank/DDBJ databases">
        <authorList>
            <person name="Ramaprasad A."/>
        </authorList>
    </citation>
    <scope>NUCLEOTIDE SEQUENCE [LARGE SCALE GENOMIC DNA]</scope>
</reference>
<dbReference type="Pfam" id="PF06022">
    <property type="entry name" value="Cir_Bir_Yir"/>
    <property type="match status" value="1"/>
</dbReference>
<feature type="compositionally biased region" description="Polar residues" evidence="1">
    <location>
        <begin position="590"/>
        <end position="601"/>
    </location>
</feature>
<proteinExistence type="predicted"/>
<accession>A0A6V7RWK2</accession>
<dbReference type="VEuPathDB" id="PlasmoDB:PVLDE_0400250"/>
<name>A0A6V7RWK2_PLAVN</name>
<dbReference type="EMBL" id="LR865366">
    <property type="protein sequence ID" value="CAD2085951.1"/>
    <property type="molecule type" value="Genomic_DNA"/>
</dbReference>
<feature type="region of interest" description="Disordered" evidence="1">
    <location>
        <begin position="525"/>
        <end position="615"/>
    </location>
</feature>
<dbReference type="InterPro" id="IPR006477">
    <property type="entry name" value="Yir_bir_cir"/>
</dbReference>
<feature type="compositionally biased region" description="Basic and acidic residues" evidence="1">
    <location>
        <begin position="380"/>
        <end position="390"/>
    </location>
</feature>
<feature type="compositionally biased region" description="Polar residues" evidence="1">
    <location>
        <begin position="541"/>
        <end position="577"/>
    </location>
</feature>
<feature type="region of interest" description="Disordered" evidence="1">
    <location>
        <begin position="251"/>
        <end position="447"/>
    </location>
</feature>
<organism evidence="3 4">
    <name type="scientific">Plasmodium vinckei lentum</name>
    <dbReference type="NCBI Taxonomy" id="138297"/>
    <lineage>
        <taxon>Eukaryota</taxon>
        <taxon>Sar</taxon>
        <taxon>Alveolata</taxon>
        <taxon>Apicomplexa</taxon>
        <taxon>Aconoidasida</taxon>
        <taxon>Haemosporida</taxon>
        <taxon>Plasmodiidae</taxon>
        <taxon>Plasmodium</taxon>
        <taxon>Plasmodium (Vinckeia)</taxon>
    </lineage>
</organism>
<evidence type="ECO:0000256" key="1">
    <source>
        <dbReference type="SAM" id="MobiDB-lite"/>
    </source>
</evidence>
<protein>
    <submittedName>
        <fullName evidence="3">PIR protein CIR protein</fullName>
    </submittedName>
</protein>
<gene>
    <name evidence="3" type="ORF">PVLDE_0400250</name>
</gene>
<feature type="compositionally biased region" description="Low complexity" evidence="1">
    <location>
        <begin position="262"/>
        <end position="275"/>
    </location>
</feature>
<evidence type="ECO:0000313" key="4">
    <source>
        <dbReference type="Proteomes" id="UP000515308"/>
    </source>
</evidence>
<feature type="compositionally biased region" description="Polar residues" evidence="1">
    <location>
        <begin position="327"/>
        <end position="354"/>
    </location>
</feature>
<feature type="transmembrane region" description="Helical" evidence="2">
    <location>
        <begin position="631"/>
        <end position="651"/>
    </location>
</feature>
<keyword evidence="2" id="KW-0472">Membrane</keyword>
<feature type="compositionally biased region" description="Basic and acidic residues" evidence="1">
    <location>
        <begin position="355"/>
        <end position="364"/>
    </location>
</feature>
<dbReference type="NCBIfam" id="TIGR01590">
    <property type="entry name" value="yir-bir-cir_Pla"/>
    <property type="match status" value="1"/>
</dbReference>
<dbReference type="AlphaFoldDB" id="A0A6V7RWK2"/>
<evidence type="ECO:0000256" key="2">
    <source>
        <dbReference type="SAM" id="Phobius"/>
    </source>
</evidence>
<evidence type="ECO:0000313" key="3">
    <source>
        <dbReference type="EMBL" id="CAD2085951.1"/>
    </source>
</evidence>
<dbReference type="Proteomes" id="UP000515308">
    <property type="component" value="Chromosome PVLDE_04"/>
</dbReference>
<keyword evidence="2" id="KW-0812">Transmembrane</keyword>
<keyword evidence="2" id="KW-1133">Transmembrane helix</keyword>
<sequence length="720" mass="80921">MSKEACKILLKIDILFKDGKPDLDEVNTYNKYRKYCPKDGTGVMICKNDIEGIIAMWSHLFTELHRIPLEKQKHENADDQYIEYMLMWLGSMLFQRESYTSSTLIDFYNNYLKNTHLPFSFNYRIERKKNLLNANIEYMRRFYLLFNEICYITLTYSKNNINIHNIKRDSTRFHNKYTSLYGDINECDSYLNLLNNLETIYENFKKSLIKSNRNRSLRSILSVNFKKLPPTKKANKKSTIGFDCPKCKQVNSKAEKKKPKVAPKASQPAETISPPAAHPLPPQPQQVQSVSTPAPPSKPEPAKPKEPAPSQQVEQKPPLPPKQVLPSSTTTIQKESLGSQGVSDSTLNKLSNQEDTSKSSDSDQHNTANEIKEQGGGIVHKPEPSQDDKQQISSNKQENSEGGPKNPDKDLESQSVETGNLVDGALNPSSGSKTLGESGAPDGQVAEHSQWQSILRITSKGMDQLTNAFKFFETNKEKIINISNGIREVYHTSMANIQSAYDTSRSFLYDIIDHISSQSEIVDIPSTLDGDQSDPGKSGTDPPTFNGPSTLQKSPSQTSSETSQNFNEQTNTSQSTHDSSEKKNPDKNDQGGSQKTVTNPVIKQEDPGTEIRGNETRGIGDVYVLKKYKQIGISIIALLIPIILLIMYKYLPSGWRKELKRKKNMKKVMNTIGGKRPVQIIIKSGDTKKNGKHGYKPRSLGKKVTIKYIQTYAGRSCTIY</sequence>